<dbReference type="InterPro" id="IPR042197">
    <property type="entry name" value="Apaf_helical"/>
</dbReference>
<dbReference type="PRINTS" id="PR00364">
    <property type="entry name" value="DISEASERSIST"/>
</dbReference>
<keyword evidence="1" id="KW-0677">Repeat</keyword>
<dbReference type="InterPro" id="IPR027417">
    <property type="entry name" value="P-loop_NTPase"/>
</dbReference>
<evidence type="ECO:0000256" key="4">
    <source>
        <dbReference type="ARBA" id="ARBA00022840"/>
    </source>
</evidence>
<feature type="domain" description="NB-ARC" evidence="6">
    <location>
        <begin position="175"/>
        <end position="348"/>
    </location>
</feature>
<evidence type="ECO:0000256" key="1">
    <source>
        <dbReference type="ARBA" id="ARBA00022737"/>
    </source>
</evidence>
<dbReference type="SUPFAM" id="SSF52058">
    <property type="entry name" value="L domain-like"/>
    <property type="match status" value="2"/>
</dbReference>
<feature type="compositionally biased region" description="Basic and acidic residues" evidence="5">
    <location>
        <begin position="1322"/>
        <end position="1332"/>
    </location>
</feature>
<organism evidence="10 11">
    <name type="scientific">Prunus armeniaca</name>
    <name type="common">Apricot</name>
    <name type="synonym">Armeniaca vulgaris</name>
    <dbReference type="NCBI Taxonomy" id="36596"/>
    <lineage>
        <taxon>Eukaryota</taxon>
        <taxon>Viridiplantae</taxon>
        <taxon>Streptophyta</taxon>
        <taxon>Embryophyta</taxon>
        <taxon>Tracheophyta</taxon>
        <taxon>Spermatophyta</taxon>
        <taxon>Magnoliopsida</taxon>
        <taxon>eudicotyledons</taxon>
        <taxon>Gunneridae</taxon>
        <taxon>Pentapetalae</taxon>
        <taxon>rosids</taxon>
        <taxon>fabids</taxon>
        <taxon>Rosales</taxon>
        <taxon>Rosaceae</taxon>
        <taxon>Amygdaloideae</taxon>
        <taxon>Amygdaleae</taxon>
        <taxon>Prunus</taxon>
    </lineage>
</organism>
<dbReference type="PANTHER" id="PTHR36766">
    <property type="entry name" value="PLANT BROAD-SPECTRUM MILDEW RESISTANCE PROTEIN RPW8"/>
    <property type="match status" value="1"/>
</dbReference>
<dbReference type="InterPro" id="IPR041118">
    <property type="entry name" value="Rx_N"/>
</dbReference>
<dbReference type="GO" id="GO:0043531">
    <property type="term" value="F:ADP binding"/>
    <property type="evidence" value="ECO:0007669"/>
    <property type="project" value="InterPro"/>
</dbReference>
<evidence type="ECO:0000313" key="11">
    <source>
        <dbReference type="Proteomes" id="UP000507222"/>
    </source>
</evidence>
<gene>
    <name evidence="10" type="ORF">CURHAP_LOCUS13358</name>
</gene>
<dbReference type="Gene3D" id="3.40.50.300">
    <property type="entry name" value="P-loop containing nucleotide triphosphate hydrolases"/>
    <property type="match status" value="1"/>
</dbReference>
<dbReference type="EMBL" id="CAEKDK010000002">
    <property type="protein sequence ID" value="CAB4268843.1"/>
    <property type="molecule type" value="Genomic_DNA"/>
</dbReference>
<dbReference type="Gene3D" id="1.10.8.430">
    <property type="entry name" value="Helical domain of apoptotic protease-activating factors"/>
    <property type="match status" value="1"/>
</dbReference>
<keyword evidence="3" id="KW-0611">Plant defense</keyword>
<dbReference type="GO" id="GO:0006952">
    <property type="term" value="P:defense response"/>
    <property type="evidence" value="ECO:0007669"/>
    <property type="project" value="UniProtKB-KW"/>
</dbReference>
<accession>A0A6J5TYJ2</accession>
<feature type="compositionally biased region" description="Polar residues" evidence="5">
    <location>
        <begin position="1343"/>
        <end position="1353"/>
    </location>
</feature>
<dbReference type="GO" id="GO:0005524">
    <property type="term" value="F:ATP binding"/>
    <property type="evidence" value="ECO:0007669"/>
    <property type="project" value="UniProtKB-KW"/>
</dbReference>
<feature type="region of interest" description="Disordered" evidence="5">
    <location>
        <begin position="1296"/>
        <end position="1365"/>
    </location>
</feature>
<dbReference type="Gene3D" id="3.80.10.10">
    <property type="entry name" value="Ribonuclease Inhibitor"/>
    <property type="match status" value="4"/>
</dbReference>
<evidence type="ECO:0000259" key="8">
    <source>
        <dbReference type="Pfam" id="PF23559"/>
    </source>
</evidence>
<dbReference type="InterPro" id="IPR032675">
    <property type="entry name" value="LRR_dom_sf"/>
</dbReference>
<dbReference type="FunFam" id="1.10.10.10:FF:000322">
    <property type="entry name" value="Probable disease resistance protein At1g63360"/>
    <property type="match status" value="1"/>
</dbReference>
<dbReference type="FunFam" id="3.40.50.300:FF:001091">
    <property type="entry name" value="Probable disease resistance protein At1g61300"/>
    <property type="match status" value="1"/>
</dbReference>
<dbReference type="Pfam" id="PF23559">
    <property type="entry name" value="WHD_DRP"/>
    <property type="match status" value="1"/>
</dbReference>
<dbReference type="InterPro" id="IPR036388">
    <property type="entry name" value="WH-like_DNA-bd_sf"/>
</dbReference>
<feature type="domain" description="Disease resistance N-terminal" evidence="7">
    <location>
        <begin position="13"/>
        <end position="99"/>
    </location>
</feature>
<dbReference type="Pfam" id="PF23598">
    <property type="entry name" value="LRR_14"/>
    <property type="match status" value="1"/>
</dbReference>
<feature type="domain" description="Disease resistance R13L4/SHOC-2-like LRR" evidence="9">
    <location>
        <begin position="542"/>
        <end position="840"/>
    </location>
</feature>
<feature type="domain" description="Disease resistance protein winged helix" evidence="8">
    <location>
        <begin position="434"/>
        <end position="507"/>
    </location>
</feature>
<dbReference type="Pfam" id="PF00931">
    <property type="entry name" value="NB-ARC"/>
    <property type="match status" value="1"/>
</dbReference>
<keyword evidence="4" id="KW-0067">ATP-binding</keyword>
<evidence type="ECO:0000313" key="10">
    <source>
        <dbReference type="EMBL" id="CAB4268843.1"/>
    </source>
</evidence>
<dbReference type="Proteomes" id="UP000507222">
    <property type="component" value="Unassembled WGS sequence"/>
</dbReference>
<dbReference type="Gene3D" id="1.20.5.4130">
    <property type="match status" value="1"/>
</dbReference>
<dbReference type="PANTHER" id="PTHR36766:SF70">
    <property type="entry name" value="DISEASE RESISTANCE PROTEIN RGA4"/>
    <property type="match status" value="1"/>
</dbReference>
<sequence length="1380" mass="155897">MAAEFVLTFAAQGVLTKVVALATEQLSDAWGFKGKLAKLGDSLSLMQNILRDAAEQPTDRGHSVKAWVKKLKDIAQDADDVLDEFQYEALRRKLELQNHMKKKVLNFFSISNPIAFRLKIGQKIKNINQLLVDLRSEASLIGLVAKQKEATTQIMGNRETVSSFDEDEKIFGREELLSDIVKTLTNTSNHENLSVMPIVGMAGLGKTTLAKSVYNEPEIDKSFDKKIWVCVSNDFDVNSILRRILEILNPTKARIESREALLKNLKEELVGKRYILVLDDVWNEDHSKWSNLMSCLSKLGSHGSTVIVTTRSANVASITETIPNLRCNLDTLQEDECWSILKDRAFPNYGNAHITPHQETIGRQIAKRCGGVPLVAKVLGSMLRSRTINEWLSIQESKIWELSEGEDRIMSILKLSFDNLKSASLKHCFAYCSIFMKDFEIERENLVQLWVAEGLLHSSSNPNLEMEDIGNAYFNILLQNSFFQDVIKDEYGVVITCKMHDLVHDLAELVSKYDREDKPDIQHMAQTLIIPQGFSKSNVGKLRSLFSNGEGLSNSLSSFSALRVLNLYEAKIVELPSSIGRLKHLRYLDVSGTRIKELPKSIAKLYNLQTLRMLDTWNLGRFPKEMENLINLRHVYFDEDKEVPFGIRRMTHLQTLRYFTLDRKRNHEIGELGGLNQLKGELTIRSLEQVRDKDKAEESNLGGKANIRILTLEWGSYSPKNNMESYVLEGLQPNPKLEILEIENFMGVKLASWMMSGLLLLDLKEIRLSNCKECEEVPSLGHLPHLRHVEFRGMDKLKCVEVEFYGYNHVYGGAAGTSTKRIEMRAALFPSLKTLSFYDCPALIEWKEVDVITPTDEKAVVFPCLEELTLWKCRDLRNAPNRFPSLQKLFIHNSDHVMPIENICSQLTTLTHLKIGKAKELSCLPVGMLEKNQNLRSLLTGDCEKLSHLPDGLHTLCLLDILEIADCPKLTCISIHSLTSLRGLHIENCGGSANLQMVDEEFSLDDLTSYECNGLKSILISGLQSCTSLHWVRIINCQNLRHLPVDGLQTLVFLEELYIEDCTNLEAIPSLDHLTSLQELSIRGCDGLTSLPRGIQSCTSLKKLTSSKCHNLISLADVDVSRLQSLSNLEIFDCRKLKYLPTGLRSLSLERMKIGMFCEELDSFPDFELPSQIRWLKISGWPKLKSLPQQIQHLTTCLQHLSVRSFDSIEAFPEWLGNLTSLITLRTKECKNLMYLPTVEVMERLTKLRELDIDGCPRLAERCAKESGPEWHKIWHIPDIIGQMGGVALRPLPTAPEGSGWGGKSPNASFSNKGWPWQGGVHEPRLVRRQEEPELQPEGALTSADTIPVNSVSPSPPLCHDKIPTARSALRGKLLDFGRK</sequence>
<dbReference type="InterPro" id="IPR055414">
    <property type="entry name" value="LRR_R13L4/SHOC2-like"/>
</dbReference>
<evidence type="ECO:0000259" key="6">
    <source>
        <dbReference type="Pfam" id="PF00931"/>
    </source>
</evidence>
<dbReference type="InterPro" id="IPR002182">
    <property type="entry name" value="NB-ARC"/>
</dbReference>
<evidence type="ECO:0000256" key="3">
    <source>
        <dbReference type="ARBA" id="ARBA00022821"/>
    </source>
</evidence>
<dbReference type="SUPFAM" id="SSF52540">
    <property type="entry name" value="P-loop containing nucleoside triphosphate hydrolases"/>
    <property type="match status" value="1"/>
</dbReference>
<keyword evidence="2" id="KW-0547">Nucleotide-binding</keyword>
<dbReference type="InterPro" id="IPR058922">
    <property type="entry name" value="WHD_DRP"/>
</dbReference>
<reference evidence="10 11" key="1">
    <citation type="submission" date="2020-05" db="EMBL/GenBank/DDBJ databases">
        <authorList>
            <person name="Campoy J."/>
            <person name="Schneeberger K."/>
            <person name="Spophaly S."/>
        </authorList>
    </citation>
    <scope>NUCLEOTIDE SEQUENCE [LARGE SCALE GENOMIC DNA]</scope>
    <source>
        <strain evidence="10">PruArmRojPasFocal</strain>
    </source>
</reference>
<evidence type="ECO:0008006" key="12">
    <source>
        <dbReference type="Google" id="ProtNLM"/>
    </source>
</evidence>
<evidence type="ECO:0000259" key="9">
    <source>
        <dbReference type="Pfam" id="PF23598"/>
    </source>
</evidence>
<name>A0A6J5TYJ2_PRUAR</name>
<protein>
    <recommendedName>
        <fullName evidence="12">Disease resistance protein RGA3</fullName>
    </recommendedName>
</protein>
<evidence type="ECO:0000259" key="7">
    <source>
        <dbReference type="Pfam" id="PF18052"/>
    </source>
</evidence>
<dbReference type="GO" id="GO:0051707">
    <property type="term" value="P:response to other organism"/>
    <property type="evidence" value="ECO:0007669"/>
    <property type="project" value="UniProtKB-ARBA"/>
</dbReference>
<dbReference type="Pfam" id="PF18052">
    <property type="entry name" value="Rx_N"/>
    <property type="match status" value="1"/>
</dbReference>
<dbReference type="Gene3D" id="1.10.10.10">
    <property type="entry name" value="Winged helix-like DNA-binding domain superfamily/Winged helix DNA-binding domain"/>
    <property type="match status" value="1"/>
</dbReference>
<proteinExistence type="predicted"/>
<evidence type="ECO:0000256" key="5">
    <source>
        <dbReference type="SAM" id="MobiDB-lite"/>
    </source>
</evidence>
<evidence type="ECO:0000256" key="2">
    <source>
        <dbReference type="ARBA" id="ARBA00022741"/>
    </source>
</evidence>